<reference evidence="1" key="1">
    <citation type="submission" date="2014-09" db="EMBL/GenBank/DDBJ databases">
        <authorList>
            <person name="Magalhaes I.L.F."/>
            <person name="Oliveira U."/>
            <person name="Santos F.R."/>
            <person name="Vidigal T.H.D.A."/>
            <person name="Brescovit A.D."/>
            <person name="Santos A.J."/>
        </authorList>
    </citation>
    <scope>NUCLEOTIDE SEQUENCE</scope>
    <source>
        <tissue evidence="1">Shoot tissue taken approximately 20 cm above the soil surface</tissue>
    </source>
</reference>
<protein>
    <submittedName>
        <fullName evidence="1">Uncharacterized protein</fullName>
    </submittedName>
</protein>
<evidence type="ECO:0000313" key="1">
    <source>
        <dbReference type="EMBL" id="JAD36405.1"/>
    </source>
</evidence>
<organism evidence="1">
    <name type="scientific">Arundo donax</name>
    <name type="common">Giant reed</name>
    <name type="synonym">Donax arundinaceus</name>
    <dbReference type="NCBI Taxonomy" id="35708"/>
    <lineage>
        <taxon>Eukaryota</taxon>
        <taxon>Viridiplantae</taxon>
        <taxon>Streptophyta</taxon>
        <taxon>Embryophyta</taxon>
        <taxon>Tracheophyta</taxon>
        <taxon>Spermatophyta</taxon>
        <taxon>Magnoliopsida</taxon>
        <taxon>Liliopsida</taxon>
        <taxon>Poales</taxon>
        <taxon>Poaceae</taxon>
        <taxon>PACMAD clade</taxon>
        <taxon>Arundinoideae</taxon>
        <taxon>Arundineae</taxon>
        <taxon>Arundo</taxon>
    </lineage>
</organism>
<sequence length="112" mass="12719">MIMHVHAIKFFPLRQRNIWSPLCALPVFEYISMRDVQTATCRQPFVFSKQACTPRPKDLSPLDVQARRMLSHTTLSGFIPATCMLANTSRTLSGPPCRLQTSIMAFQDTSFL</sequence>
<accession>A0A0A8ZI38</accession>
<name>A0A0A8ZI38_ARUDO</name>
<dbReference type="EMBL" id="GBRH01261490">
    <property type="protein sequence ID" value="JAD36405.1"/>
    <property type="molecule type" value="Transcribed_RNA"/>
</dbReference>
<proteinExistence type="predicted"/>
<dbReference type="AlphaFoldDB" id="A0A0A8ZI38"/>
<reference evidence="1" key="2">
    <citation type="journal article" date="2015" name="Data Brief">
        <title>Shoot transcriptome of the giant reed, Arundo donax.</title>
        <authorList>
            <person name="Barrero R.A."/>
            <person name="Guerrero F.D."/>
            <person name="Moolhuijzen P."/>
            <person name="Goolsby J.A."/>
            <person name="Tidwell J."/>
            <person name="Bellgard S.E."/>
            <person name="Bellgard M.I."/>
        </authorList>
    </citation>
    <scope>NUCLEOTIDE SEQUENCE</scope>
    <source>
        <tissue evidence="1">Shoot tissue taken approximately 20 cm above the soil surface</tissue>
    </source>
</reference>